<gene>
    <name evidence="2" type="ORF">AVDCRST_MAG11-1586</name>
</gene>
<name>A0A6J4KRI9_9BACT</name>
<dbReference type="EMBL" id="CADCTU010000354">
    <property type="protein sequence ID" value="CAA9312471.1"/>
    <property type="molecule type" value="Genomic_DNA"/>
</dbReference>
<accession>A0A6J4KRI9</accession>
<reference evidence="2" key="1">
    <citation type="submission" date="2020-02" db="EMBL/GenBank/DDBJ databases">
        <authorList>
            <person name="Meier V. D."/>
        </authorList>
    </citation>
    <scope>NUCLEOTIDE SEQUENCE</scope>
    <source>
        <strain evidence="2">AVDCRST_MAG11</strain>
    </source>
</reference>
<sequence length="21" mass="2342">MDAIPTNTERNLSRRTPAQGI</sequence>
<organism evidence="2">
    <name type="scientific">uncultured Gemmatimonadaceae bacterium</name>
    <dbReference type="NCBI Taxonomy" id="246130"/>
    <lineage>
        <taxon>Bacteria</taxon>
        <taxon>Pseudomonadati</taxon>
        <taxon>Gemmatimonadota</taxon>
        <taxon>Gemmatimonadia</taxon>
        <taxon>Gemmatimonadales</taxon>
        <taxon>Gemmatimonadaceae</taxon>
        <taxon>environmental samples</taxon>
    </lineage>
</organism>
<proteinExistence type="predicted"/>
<protein>
    <submittedName>
        <fullName evidence="2">Uncharacterized protein</fullName>
    </submittedName>
</protein>
<evidence type="ECO:0000256" key="1">
    <source>
        <dbReference type="SAM" id="MobiDB-lite"/>
    </source>
</evidence>
<dbReference type="AlphaFoldDB" id="A0A6J4KRI9"/>
<feature type="region of interest" description="Disordered" evidence="1">
    <location>
        <begin position="1"/>
        <end position="21"/>
    </location>
</feature>
<feature type="non-terminal residue" evidence="2">
    <location>
        <position position="21"/>
    </location>
</feature>
<evidence type="ECO:0000313" key="2">
    <source>
        <dbReference type="EMBL" id="CAA9312471.1"/>
    </source>
</evidence>